<dbReference type="InterPro" id="IPR019820">
    <property type="entry name" value="Sec-indep_translocase_CS"/>
</dbReference>
<feature type="transmembrane region" description="Helical" evidence="5">
    <location>
        <begin position="196"/>
        <end position="211"/>
    </location>
</feature>
<evidence type="ECO:0000256" key="4">
    <source>
        <dbReference type="ARBA" id="ARBA00023136"/>
    </source>
</evidence>
<feature type="transmembrane region" description="Helical" evidence="5">
    <location>
        <begin position="69"/>
        <end position="96"/>
    </location>
</feature>
<comment type="function">
    <text evidence="5">Part of the twin-arginine translocation (Tat) system that transports large folded proteins containing a characteristic twin-arginine motif in their signal peptide across membranes.</text>
</comment>
<sequence length="251" mass="29378">MEEQQQANQEQEVMDWTEHLGELRKRLIWTLIVFILSFGAGFIYVEEIYRFMERDVDFTLNVLSPFEIIWIYIIIATVTGIIVTLPFFAFQLWLFIRPGLTSHERKVSLMYIPALFILFLLGLVFGYFVIKDLILQFLLDLGEGLVNEMFTAVNYFKFVMQITLPFAIFFEVPLIAMFLTSLGIIEPSFMRKTRKYAYLILVILGTMLSPPDFILQILVAAPLIILYEIAILMSAIVHKRRMKHLEKLEED</sequence>
<keyword evidence="5" id="KW-0811">Translocation</keyword>
<dbReference type="OrthoDB" id="9777044at2"/>
<feature type="transmembrane region" description="Helical" evidence="5">
    <location>
        <begin position="108"/>
        <end position="130"/>
    </location>
</feature>
<dbReference type="GO" id="GO:0065002">
    <property type="term" value="P:intracellular protein transmembrane transport"/>
    <property type="evidence" value="ECO:0007669"/>
    <property type="project" value="TreeGrafter"/>
</dbReference>
<gene>
    <name evidence="5" type="primary">tatC</name>
    <name evidence="6" type="ORF">SAMN05216362_10223</name>
</gene>
<name>A0A1H8ZP74_9BACI</name>
<protein>
    <recommendedName>
        <fullName evidence="5">Sec-independent protein translocase protein TatC</fullName>
    </recommendedName>
</protein>
<keyword evidence="5" id="KW-1003">Cell membrane</keyword>
<dbReference type="Pfam" id="PF00902">
    <property type="entry name" value="TatC"/>
    <property type="match status" value="1"/>
</dbReference>
<evidence type="ECO:0000256" key="2">
    <source>
        <dbReference type="ARBA" id="ARBA00022692"/>
    </source>
</evidence>
<dbReference type="PANTHER" id="PTHR30371">
    <property type="entry name" value="SEC-INDEPENDENT PROTEIN TRANSLOCASE PROTEIN TATC"/>
    <property type="match status" value="1"/>
</dbReference>
<feature type="transmembrane region" description="Helical" evidence="5">
    <location>
        <begin position="158"/>
        <end position="184"/>
    </location>
</feature>
<keyword evidence="5" id="KW-0653">Protein transport</keyword>
<dbReference type="NCBIfam" id="TIGR00945">
    <property type="entry name" value="tatC"/>
    <property type="match status" value="1"/>
</dbReference>
<keyword evidence="2 5" id="KW-0812">Transmembrane</keyword>
<keyword evidence="5" id="KW-0813">Transport</keyword>
<keyword evidence="7" id="KW-1185">Reference proteome</keyword>
<dbReference type="GO" id="GO:0033281">
    <property type="term" value="C:TAT protein transport complex"/>
    <property type="evidence" value="ECO:0007669"/>
    <property type="project" value="UniProtKB-UniRule"/>
</dbReference>
<feature type="transmembrane region" description="Helical" evidence="5">
    <location>
        <begin position="217"/>
        <end position="237"/>
    </location>
</feature>
<keyword evidence="3 5" id="KW-1133">Transmembrane helix</keyword>
<comment type="subunit">
    <text evidence="5">Forms a complex with TatA.</text>
</comment>
<dbReference type="EMBL" id="FOES01000002">
    <property type="protein sequence ID" value="SEP65468.1"/>
    <property type="molecule type" value="Genomic_DNA"/>
</dbReference>
<dbReference type="AlphaFoldDB" id="A0A1H8ZP74"/>
<organism evidence="6 7">
    <name type="scientific">Piscibacillus halophilus</name>
    <dbReference type="NCBI Taxonomy" id="571933"/>
    <lineage>
        <taxon>Bacteria</taxon>
        <taxon>Bacillati</taxon>
        <taxon>Bacillota</taxon>
        <taxon>Bacilli</taxon>
        <taxon>Bacillales</taxon>
        <taxon>Bacillaceae</taxon>
        <taxon>Piscibacillus</taxon>
    </lineage>
</organism>
<proteinExistence type="inferred from homology"/>
<dbReference type="HAMAP" id="MF_00902">
    <property type="entry name" value="TatC"/>
    <property type="match status" value="1"/>
</dbReference>
<dbReference type="Proteomes" id="UP000199427">
    <property type="component" value="Unassembled WGS sequence"/>
</dbReference>
<comment type="similarity">
    <text evidence="5">Belongs to the TatC family.</text>
</comment>
<accession>A0A1H8ZP74</accession>
<dbReference type="GO" id="GO:0043953">
    <property type="term" value="P:protein transport by the Tat complex"/>
    <property type="evidence" value="ECO:0007669"/>
    <property type="project" value="UniProtKB-UniRule"/>
</dbReference>
<dbReference type="GO" id="GO:0009977">
    <property type="term" value="F:proton motive force dependent protein transmembrane transporter activity"/>
    <property type="evidence" value="ECO:0007669"/>
    <property type="project" value="TreeGrafter"/>
</dbReference>
<dbReference type="PRINTS" id="PR01840">
    <property type="entry name" value="TATCFAMILY"/>
</dbReference>
<dbReference type="PANTHER" id="PTHR30371:SF4">
    <property type="entry name" value="SEC-INDEPENDENT PROTEIN TRANSLOCASE PROTEIN TATCD"/>
    <property type="match status" value="1"/>
</dbReference>
<dbReference type="InterPro" id="IPR002033">
    <property type="entry name" value="TatC"/>
</dbReference>
<evidence type="ECO:0000256" key="3">
    <source>
        <dbReference type="ARBA" id="ARBA00022989"/>
    </source>
</evidence>
<dbReference type="PROSITE" id="PS01218">
    <property type="entry name" value="TATC"/>
    <property type="match status" value="1"/>
</dbReference>
<evidence type="ECO:0000256" key="5">
    <source>
        <dbReference type="HAMAP-Rule" id="MF_00902"/>
    </source>
</evidence>
<feature type="transmembrane region" description="Helical" evidence="5">
    <location>
        <begin position="27"/>
        <end position="45"/>
    </location>
</feature>
<evidence type="ECO:0000313" key="6">
    <source>
        <dbReference type="EMBL" id="SEP65468.1"/>
    </source>
</evidence>
<keyword evidence="4 5" id="KW-0472">Membrane</keyword>
<evidence type="ECO:0000256" key="1">
    <source>
        <dbReference type="ARBA" id="ARBA00004141"/>
    </source>
</evidence>
<dbReference type="STRING" id="571933.SAMN05216362_10223"/>
<reference evidence="6 7" key="1">
    <citation type="submission" date="2016-10" db="EMBL/GenBank/DDBJ databases">
        <authorList>
            <person name="de Groot N.N."/>
        </authorList>
    </citation>
    <scope>NUCLEOTIDE SEQUENCE [LARGE SCALE GENOMIC DNA]</scope>
    <source>
        <strain evidence="6 7">DSM 21633</strain>
    </source>
</reference>
<comment type="subcellular location">
    <subcellularLocation>
        <location evidence="5">Cell membrane</location>
        <topology evidence="5">Multi-pass membrane protein</topology>
    </subcellularLocation>
    <subcellularLocation>
        <location evidence="1">Membrane</location>
        <topology evidence="1">Multi-pass membrane protein</topology>
    </subcellularLocation>
</comment>
<evidence type="ECO:0000313" key="7">
    <source>
        <dbReference type="Proteomes" id="UP000199427"/>
    </source>
</evidence>
<dbReference type="RefSeq" id="WP_091772216.1">
    <property type="nucleotide sequence ID" value="NZ_CAESCL010000007.1"/>
</dbReference>